<evidence type="ECO:0000313" key="6">
    <source>
        <dbReference type="EMBL" id="NEG70818.1"/>
    </source>
</evidence>
<dbReference type="PROSITE" id="PS00122">
    <property type="entry name" value="CARBOXYLESTERASE_B_1"/>
    <property type="match status" value="1"/>
</dbReference>
<gene>
    <name evidence="6" type="ORF">GFD24_00940</name>
</gene>
<dbReference type="Proteomes" id="UP000469943">
    <property type="component" value="Unassembled WGS sequence"/>
</dbReference>
<name>A0A7K3T8F7_9BIFI</name>
<sequence>MPTYGNGRNNRRPKEETMRPAAARRARHKPTTSEDPTVVSTRYGLLKGLCTVNNKGPEDLVEYRGIPYAEPPVGALRWRPPQDLKPWKGVREAYHYQSMPMQDLESDIEPWCSDFYYGTVPQTSEDCLYLNITTTQSALIDTTKRPVYVWFHGGSLDKAYAYEQETNAAAFAAHGIVVVSVEQRLGAFGYLALEQLSNEQGHSGNYGLMDQIKAMQWIVDNIAAFGGDPSSITIGGQSGGTTKCMAMATSPKLSAPIRGMILESGLKWTDTYQSQSAAEQRGAIYLHDLGLTPDIPLDKLRSMSAEQLMDTDSAGWTGHITQDDNYIVHASAADAIRAGALDSINILTGTNYGEGDNHGIITAQDFYAHYRQLLGDLYDEYDFRNLVTVTDQTAAYTARELETYGLGTNGGRNLMVARAFGRMMNRRIGSKQATYAYVFSHITPQSIGDIGTVRSRAANWAWHSSELWYTFDSLDAGVPPTRQWTAYDRILAKQVNAYWSNFIRTGVPNGQSEGIPLPAWPKADDSLGYIDLGDGIQGHVKESSRLEQLLDEYATKAFELG</sequence>
<dbReference type="OrthoDB" id="3199405at2"/>
<dbReference type="InterPro" id="IPR050309">
    <property type="entry name" value="Type-B_Carboxylest/Lipase"/>
</dbReference>
<organism evidence="6 7">
    <name type="scientific">Bifidobacterium ramosum</name>
    <dbReference type="NCBI Taxonomy" id="1798158"/>
    <lineage>
        <taxon>Bacteria</taxon>
        <taxon>Bacillati</taxon>
        <taxon>Actinomycetota</taxon>
        <taxon>Actinomycetes</taxon>
        <taxon>Bifidobacteriales</taxon>
        <taxon>Bifidobacteriaceae</taxon>
        <taxon>Bifidobacterium</taxon>
    </lineage>
</organism>
<dbReference type="Pfam" id="PF00135">
    <property type="entry name" value="COesterase"/>
    <property type="match status" value="1"/>
</dbReference>
<feature type="domain" description="Carboxylesterase type B" evidence="5">
    <location>
        <begin position="36"/>
        <end position="535"/>
    </location>
</feature>
<evidence type="ECO:0000313" key="7">
    <source>
        <dbReference type="Proteomes" id="UP000469943"/>
    </source>
</evidence>
<proteinExistence type="inferred from homology"/>
<keyword evidence="2 3" id="KW-0378">Hydrolase</keyword>
<protein>
    <recommendedName>
        <fullName evidence="3">Carboxylic ester hydrolase</fullName>
        <ecNumber evidence="3">3.1.1.-</ecNumber>
    </recommendedName>
</protein>
<evidence type="ECO:0000259" key="5">
    <source>
        <dbReference type="Pfam" id="PF00135"/>
    </source>
</evidence>
<dbReference type="InterPro" id="IPR019826">
    <property type="entry name" value="Carboxylesterase_B_AS"/>
</dbReference>
<dbReference type="Gene3D" id="3.40.50.1820">
    <property type="entry name" value="alpha/beta hydrolase"/>
    <property type="match status" value="1"/>
</dbReference>
<dbReference type="EC" id="3.1.1.-" evidence="3"/>
<evidence type="ECO:0000256" key="2">
    <source>
        <dbReference type="ARBA" id="ARBA00022801"/>
    </source>
</evidence>
<comment type="caution">
    <text evidence="6">The sequence shown here is derived from an EMBL/GenBank/DDBJ whole genome shotgun (WGS) entry which is preliminary data.</text>
</comment>
<feature type="region of interest" description="Disordered" evidence="4">
    <location>
        <begin position="1"/>
        <end position="38"/>
    </location>
</feature>
<dbReference type="PANTHER" id="PTHR11559">
    <property type="entry name" value="CARBOXYLESTERASE"/>
    <property type="match status" value="1"/>
</dbReference>
<dbReference type="EMBL" id="WHZX01000001">
    <property type="protein sequence ID" value="NEG70818.1"/>
    <property type="molecule type" value="Genomic_DNA"/>
</dbReference>
<dbReference type="InterPro" id="IPR029058">
    <property type="entry name" value="AB_hydrolase_fold"/>
</dbReference>
<evidence type="ECO:0000256" key="1">
    <source>
        <dbReference type="ARBA" id="ARBA00005964"/>
    </source>
</evidence>
<evidence type="ECO:0000256" key="4">
    <source>
        <dbReference type="SAM" id="MobiDB-lite"/>
    </source>
</evidence>
<dbReference type="AlphaFoldDB" id="A0A7K3T8F7"/>
<evidence type="ECO:0000256" key="3">
    <source>
        <dbReference type="RuleBase" id="RU361235"/>
    </source>
</evidence>
<dbReference type="InterPro" id="IPR002018">
    <property type="entry name" value="CarbesteraseB"/>
</dbReference>
<reference evidence="6 7" key="1">
    <citation type="submission" date="2019-10" db="EMBL/GenBank/DDBJ databases">
        <title>Bifidobacterium from non-human primates.</title>
        <authorList>
            <person name="Modesto M."/>
        </authorList>
    </citation>
    <scope>NUCLEOTIDE SEQUENCE [LARGE SCALE GENOMIC DNA]</scope>
    <source>
        <strain evidence="6 7">TREM</strain>
    </source>
</reference>
<dbReference type="SUPFAM" id="SSF53474">
    <property type="entry name" value="alpha/beta-Hydrolases"/>
    <property type="match status" value="1"/>
</dbReference>
<comment type="similarity">
    <text evidence="1 3">Belongs to the type-B carboxylesterase/lipase family.</text>
</comment>
<dbReference type="GO" id="GO:0016787">
    <property type="term" value="F:hydrolase activity"/>
    <property type="evidence" value="ECO:0007669"/>
    <property type="project" value="UniProtKB-KW"/>
</dbReference>
<accession>A0A7K3T8F7</accession>